<dbReference type="Gene3D" id="1.10.10.10">
    <property type="entry name" value="Winged helix-like DNA-binding domain superfamily/Winged helix DNA-binding domain"/>
    <property type="match status" value="1"/>
</dbReference>
<dbReference type="Proteomes" id="UP001596549">
    <property type="component" value="Unassembled WGS sequence"/>
</dbReference>
<dbReference type="SMART" id="SM00420">
    <property type="entry name" value="HTH_DEOR"/>
    <property type="match status" value="1"/>
</dbReference>
<dbReference type="SUPFAM" id="SSF46785">
    <property type="entry name" value="Winged helix' DNA-binding domain"/>
    <property type="match status" value="1"/>
</dbReference>
<dbReference type="InterPro" id="IPR028349">
    <property type="entry name" value="PafC-like"/>
</dbReference>
<dbReference type="PROSITE" id="PS52050">
    <property type="entry name" value="WYL"/>
    <property type="match status" value="1"/>
</dbReference>
<accession>A0ABW2NR41</accession>
<dbReference type="PROSITE" id="PS51000">
    <property type="entry name" value="HTH_DEOR_2"/>
    <property type="match status" value="1"/>
</dbReference>
<dbReference type="PIRSF" id="PIRSF016838">
    <property type="entry name" value="PafC"/>
    <property type="match status" value="1"/>
</dbReference>
<sequence length="319" mass="36551">MRADRLMNILILLQNRGKLTTGDLAAELEVSERTIQRDMDALTTAGVPVLADRGKAGGWRLLDDFKSKLSMLKKDDIRSLFVYPSPALLNDLGLNGAIDTREKLLSSLPAPFQEEANRIRERIHLDHDGWKDSGRKREALLPDLLEAVFENKRISIEYEKMNGDVISRVIEPLGLVAKKDTWYVAAAHDNQLRNYRVSRILLIERLDEEFDRPENFNLEQYWKKAKSEFTAALPTYEVEVEISADIAKRVHFSAGRFMRVVREPVKKGERLRAVLHFQSEQEAVEFILGFGTKMIIVKPKKLIKKIVAEAVSVISYYEE</sequence>
<dbReference type="InterPro" id="IPR036388">
    <property type="entry name" value="WH-like_DNA-bd_sf"/>
</dbReference>
<dbReference type="InterPro" id="IPR013196">
    <property type="entry name" value="HTH_11"/>
</dbReference>
<evidence type="ECO:0000256" key="2">
    <source>
        <dbReference type="ARBA" id="ARBA00023163"/>
    </source>
</evidence>
<dbReference type="PANTHER" id="PTHR34580:SF1">
    <property type="entry name" value="PROTEIN PAFC"/>
    <property type="match status" value="1"/>
</dbReference>
<dbReference type="PANTHER" id="PTHR34580">
    <property type="match status" value="1"/>
</dbReference>
<name>A0ABW2NR41_9BACL</name>
<evidence type="ECO:0000313" key="4">
    <source>
        <dbReference type="EMBL" id="MFC7372921.1"/>
    </source>
</evidence>
<dbReference type="InterPro" id="IPR036390">
    <property type="entry name" value="WH_DNA-bd_sf"/>
</dbReference>
<evidence type="ECO:0000259" key="3">
    <source>
        <dbReference type="PROSITE" id="PS51000"/>
    </source>
</evidence>
<proteinExistence type="predicted"/>
<comment type="caution">
    <text evidence="4">The sequence shown here is derived from an EMBL/GenBank/DDBJ whole genome shotgun (WGS) entry which is preliminary data.</text>
</comment>
<dbReference type="Pfam" id="PF25583">
    <property type="entry name" value="WCX"/>
    <property type="match status" value="1"/>
</dbReference>
<dbReference type="InterPro" id="IPR057727">
    <property type="entry name" value="WCX_dom"/>
</dbReference>
<organism evidence="4 5">
    <name type="scientific">Fictibacillus iocasae</name>
    <dbReference type="NCBI Taxonomy" id="2715437"/>
    <lineage>
        <taxon>Bacteria</taxon>
        <taxon>Bacillati</taxon>
        <taxon>Bacillota</taxon>
        <taxon>Bacilli</taxon>
        <taxon>Bacillales</taxon>
        <taxon>Fictibacillaceae</taxon>
        <taxon>Fictibacillus</taxon>
    </lineage>
</organism>
<dbReference type="RefSeq" id="WP_379750485.1">
    <property type="nucleotide sequence ID" value="NZ_JBHTCP010000048.1"/>
</dbReference>
<dbReference type="InterPro" id="IPR051534">
    <property type="entry name" value="CBASS_pafABC_assoc_protein"/>
</dbReference>
<keyword evidence="5" id="KW-1185">Reference proteome</keyword>
<dbReference type="InterPro" id="IPR026881">
    <property type="entry name" value="WYL_dom"/>
</dbReference>
<evidence type="ECO:0000313" key="5">
    <source>
        <dbReference type="Proteomes" id="UP001596549"/>
    </source>
</evidence>
<dbReference type="EMBL" id="JBHTCP010000048">
    <property type="protein sequence ID" value="MFC7372921.1"/>
    <property type="molecule type" value="Genomic_DNA"/>
</dbReference>
<dbReference type="Pfam" id="PF13280">
    <property type="entry name" value="WYL"/>
    <property type="match status" value="1"/>
</dbReference>
<dbReference type="InterPro" id="IPR001034">
    <property type="entry name" value="DeoR_HTH"/>
</dbReference>
<feature type="domain" description="HTH deoR-type" evidence="3">
    <location>
        <begin position="2"/>
        <end position="57"/>
    </location>
</feature>
<keyword evidence="2" id="KW-0804">Transcription</keyword>
<dbReference type="Pfam" id="PF08279">
    <property type="entry name" value="HTH_11"/>
    <property type="match status" value="1"/>
</dbReference>
<gene>
    <name evidence="4" type="ORF">ACFQPF_14790</name>
</gene>
<protein>
    <submittedName>
        <fullName evidence="4">Helix-turn-helix transcriptional regulator</fullName>
    </submittedName>
</protein>
<reference evidence="5" key="1">
    <citation type="journal article" date="2019" name="Int. J. Syst. Evol. Microbiol.">
        <title>The Global Catalogue of Microorganisms (GCM) 10K type strain sequencing project: providing services to taxonomists for standard genome sequencing and annotation.</title>
        <authorList>
            <consortium name="The Broad Institute Genomics Platform"/>
            <consortium name="The Broad Institute Genome Sequencing Center for Infectious Disease"/>
            <person name="Wu L."/>
            <person name="Ma J."/>
        </authorList>
    </citation>
    <scope>NUCLEOTIDE SEQUENCE [LARGE SCALE GENOMIC DNA]</scope>
    <source>
        <strain evidence="5">NBRC 106396</strain>
    </source>
</reference>
<evidence type="ECO:0000256" key="1">
    <source>
        <dbReference type="ARBA" id="ARBA00023015"/>
    </source>
</evidence>
<keyword evidence="1" id="KW-0805">Transcription regulation</keyword>